<comment type="cofactor">
    <cofactor evidence="2">
        <name>Zn(2+)</name>
        <dbReference type="ChEBI" id="CHEBI:29105"/>
    </cofactor>
</comment>
<evidence type="ECO:0000256" key="5">
    <source>
        <dbReference type="ARBA" id="ARBA00012251"/>
    </source>
</evidence>
<dbReference type="Proteomes" id="UP000077755">
    <property type="component" value="Chromosome 5"/>
</dbReference>
<dbReference type="Pfam" id="PF01485">
    <property type="entry name" value="IBR"/>
    <property type="match status" value="1"/>
</dbReference>
<evidence type="ECO:0000313" key="16">
    <source>
        <dbReference type="Proteomes" id="UP000077755"/>
    </source>
</evidence>
<evidence type="ECO:0000256" key="3">
    <source>
        <dbReference type="ARBA" id="ARBA00003976"/>
    </source>
</evidence>
<evidence type="ECO:0000256" key="6">
    <source>
        <dbReference type="ARBA" id="ARBA00022679"/>
    </source>
</evidence>
<dbReference type="Gene3D" id="3.30.40.10">
    <property type="entry name" value="Zinc/RING finger domain, C3HC4 (zinc finger)"/>
    <property type="match status" value="1"/>
</dbReference>
<dbReference type="GO" id="GO:0016567">
    <property type="term" value="P:protein ubiquitination"/>
    <property type="evidence" value="ECO:0007669"/>
    <property type="project" value="InterPro"/>
</dbReference>
<dbReference type="EMBL" id="CP093347">
    <property type="protein sequence ID" value="WOG99170.1"/>
    <property type="molecule type" value="Genomic_DNA"/>
</dbReference>
<keyword evidence="8" id="KW-0677">Repeat</keyword>
<dbReference type="InterPro" id="IPR017907">
    <property type="entry name" value="Znf_RING_CS"/>
</dbReference>
<dbReference type="PROSITE" id="PS51873">
    <property type="entry name" value="TRIAD"/>
    <property type="match status" value="1"/>
</dbReference>
<keyword evidence="10" id="KW-0833">Ubl conjugation pathway</keyword>
<proteinExistence type="inferred from homology"/>
<evidence type="ECO:0000256" key="8">
    <source>
        <dbReference type="ARBA" id="ARBA00022737"/>
    </source>
</evidence>
<dbReference type="InterPro" id="IPR001841">
    <property type="entry name" value="Znf_RING"/>
</dbReference>
<evidence type="ECO:0000256" key="11">
    <source>
        <dbReference type="ARBA" id="ARBA00022833"/>
    </source>
</evidence>
<keyword evidence="16" id="KW-1185">Reference proteome</keyword>
<comment type="function">
    <text evidence="3">Might act as an E3 ubiquitin-protein ligase, or as part of E3 complex, which accepts ubiquitin from specific E2 ubiquitin-conjugating enzymes and then transfers it to substrates.</text>
</comment>
<keyword evidence="6" id="KW-0808">Transferase</keyword>
<accession>A0AAF0WZV6</accession>
<evidence type="ECO:0000256" key="10">
    <source>
        <dbReference type="ARBA" id="ARBA00022786"/>
    </source>
</evidence>
<name>A0AAF0WZV6_DAUCS</name>
<dbReference type="InterPro" id="IPR002867">
    <property type="entry name" value="IBR_dom"/>
</dbReference>
<evidence type="ECO:0000256" key="9">
    <source>
        <dbReference type="ARBA" id="ARBA00022771"/>
    </source>
</evidence>
<feature type="domain" description="RING-type" evidence="13">
    <location>
        <begin position="64"/>
        <end position="112"/>
    </location>
</feature>
<keyword evidence="11" id="KW-0862">Zinc</keyword>
<dbReference type="InterPro" id="IPR031127">
    <property type="entry name" value="E3_UB_ligase_RBR"/>
</dbReference>
<evidence type="ECO:0000256" key="4">
    <source>
        <dbReference type="ARBA" id="ARBA00005884"/>
    </source>
</evidence>
<dbReference type="EC" id="2.3.2.31" evidence="5"/>
<dbReference type="PROSITE" id="PS00518">
    <property type="entry name" value="ZF_RING_1"/>
    <property type="match status" value="1"/>
</dbReference>
<reference evidence="15" key="1">
    <citation type="journal article" date="2016" name="Nat. Genet.">
        <title>A high-quality carrot genome assembly provides new insights into carotenoid accumulation and asterid genome evolution.</title>
        <authorList>
            <person name="Iorizzo M."/>
            <person name="Ellison S."/>
            <person name="Senalik D."/>
            <person name="Zeng P."/>
            <person name="Satapoomin P."/>
            <person name="Huang J."/>
            <person name="Bowman M."/>
            <person name="Iovene M."/>
            <person name="Sanseverino W."/>
            <person name="Cavagnaro P."/>
            <person name="Yildiz M."/>
            <person name="Macko-Podgorni A."/>
            <person name="Moranska E."/>
            <person name="Grzebelus E."/>
            <person name="Grzebelus D."/>
            <person name="Ashrafi H."/>
            <person name="Zheng Z."/>
            <person name="Cheng S."/>
            <person name="Spooner D."/>
            <person name="Van Deynze A."/>
            <person name="Simon P."/>
        </authorList>
    </citation>
    <scope>NUCLEOTIDE SEQUENCE</scope>
    <source>
        <tissue evidence="15">Leaf</tissue>
    </source>
</reference>
<feature type="domain" description="RING-type" evidence="14">
    <location>
        <begin position="60"/>
        <end position="225"/>
    </location>
</feature>
<evidence type="ECO:0000256" key="12">
    <source>
        <dbReference type="PROSITE-ProRule" id="PRU00175"/>
    </source>
</evidence>
<evidence type="ECO:0000256" key="7">
    <source>
        <dbReference type="ARBA" id="ARBA00022723"/>
    </source>
</evidence>
<dbReference type="SUPFAM" id="SSF57850">
    <property type="entry name" value="RING/U-box"/>
    <property type="match status" value="1"/>
</dbReference>
<sequence length="225" mass="26333">MMKQSREVEMKDVMLVKDVENLGAGEEVKKMKGVLESCCRQEDLPKYDLSNSHSMQGEASSTSCDVCMDVFSIRDLVCAPSCKHRVCRDCMKIYLRKEIQEDASQVVCPESKCKDVLRPEFCRRFIPEEVFCRWKSELTLASSFGRRKIECPNPDCRQEFMDDSKGYPIRACPKCWNLICMPCGLVEWHAGKDCHTFRMENMYSNYYERRARYNFQHDGKFRFGL</sequence>
<dbReference type="AlphaFoldDB" id="A0AAF0WZV6"/>
<keyword evidence="7" id="KW-0479">Metal-binding</keyword>
<dbReference type="GO" id="GO:0008270">
    <property type="term" value="F:zinc ion binding"/>
    <property type="evidence" value="ECO:0007669"/>
    <property type="project" value="UniProtKB-KW"/>
</dbReference>
<gene>
    <name evidence="15" type="ORF">DCAR_0518518</name>
</gene>
<comment type="catalytic activity">
    <reaction evidence="1">
        <text>[E2 ubiquitin-conjugating enzyme]-S-ubiquitinyl-L-cysteine + [acceptor protein]-L-lysine = [E2 ubiquitin-conjugating enzyme]-L-cysteine + [acceptor protein]-N(6)-ubiquitinyl-L-lysine.</text>
        <dbReference type="EC" id="2.3.2.31"/>
    </reaction>
</comment>
<dbReference type="InterPro" id="IPR044066">
    <property type="entry name" value="TRIAD_supradom"/>
</dbReference>
<evidence type="ECO:0000259" key="13">
    <source>
        <dbReference type="PROSITE" id="PS50089"/>
    </source>
</evidence>
<dbReference type="InterPro" id="IPR013083">
    <property type="entry name" value="Znf_RING/FYVE/PHD"/>
</dbReference>
<dbReference type="GO" id="GO:0061630">
    <property type="term" value="F:ubiquitin protein ligase activity"/>
    <property type="evidence" value="ECO:0007669"/>
    <property type="project" value="UniProtKB-EC"/>
</dbReference>
<evidence type="ECO:0000256" key="2">
    <source>
        <dbReference type="ARBA" id="ARBA00001947"/>
    </source>
</evidence>
<evidence type="ECO:0000256" key="1">
    <source>
        <dbReference type="ARBA" id="ARBA00001798"/>
    </source>
</evidence>
<evidence type="ECO:0000313" key="15">
    <source>
        <dbReference type="EMBL" id="WOG99170.1"/>
    </source>
</evidence>
<reference evidence="15" key="2">
    <citation type="submission" date="2022-03" db="EMBL/GenBank/DDBJ databases">
        <title>Draft title - Genomic analysis of global carrot germplasm unveils the trajectory of domestication and the origin of high carotenoid orange carrot.</title>
        <authorList>
            <person name="Iorizzo M."/>
            <person name="Ellison S."/>
            <person name="Senalik D."/>
            <person name="Macko-Podgorni A."/>
            <person name="Grzebelus D."/>
            <person name="Bostan H."/>
            <person name="Rolling W."/>
            <person name="Curaba J."/>
            <person name="Simon P."/>
        </authorList>
    </citation>
    <scope>NUCLEOTIDE SEQUENCE</scope>
    <source>
        <tissue evidence="15">Leaf</tissue>
    </source>
</reference>
<protein>
    <recommendedName>
        <fullName evidence="5">RBR-type E3 ubiquitin transferase</fullName>
        <ecNumber evidence="5">2.3.2.31</ecNumber>
    </recommendedName>
</protein>
<organism evidence="15 16">
    <name type="scientific">Daucus carota subsp. sativus</name>
    <name type="common">Carrot</name>
    <dbReference type="NCBI Taxonomy" id="79200"/>
    <lineage>
        <taxon>Eukaryota</taxon>
        <taxon>Viridiplantae</taxon>
        <taxon>Streptophyta</taxon>
        <taxon>Embryophyta</taxon>
        <taxon>Tracheophyta</taxon>
        <taxon>Spermatophyta</taxon>
        <taxon>Magnoliopsida</taxon>
        <taxon>eudicotyledons</taxon>
        <taxon>Gunneridae</taxon>
        <taxon>Pentapetalae</taxon>
        <taxon>asterids</taxon>
        <taxon>campanulids</taxon>
        <taxon>Apiales</taxon>
        <taxon>Apiaceae</taxon>
        <taxon>Apioideae</taxon>
        <taxon>Scandiceae</taxon>
        <taxon>Daucinae</taxon>
        <taxon>Daucus</taxon>
        <taxon>Daucus sect. Daucus</taxon>
    </lineage>
</organism>
<dbReference type="PROSITE" id="PS50089">
    <property type="entry name" value="ZF_RING_2"/>
    <property type="match status" value="1"/>
</dbReference>
<comment type="similarity">
    <text evidence="4">Belongs to the RBR family. Ariadne subfamily.</text>
</comment>
<dbReference type="PANTHER" id="PTHR11685">
    <property type="entry name" value="RBR FAMILY RING FINGER AND IBR DOMAIN-CONTAINING"/>
    <property type="match status" value="1"/>
</dbReference>
<keyword evidence="9 12" id="KW-0863">Zinc-finger</keyword>
<evidence type="ECO:0000259" key="14">
    <source>
        <dbReference type="PROSITE" id="PS51873"/>
    </source>
</evidence>